<name>A0A8J3B7T8_9BACI</name>
<dbReference type="AlphaFoldDB" id="A0A8J3B7T8"/>
<feature type="domain" description="Nucleoside transporter/FeoB GTPase Gate" evidence="2">
    <location>
        <begin position="45"/>
        <end position="127"/>
    </location>
</feature>
<evidence type="ECO:0000259" key="2">
    <source>
        <dbReference type="Pfam" id="PF07670"/>
    </source>
</evidence>
<keyword evidence="4" id="KW-1185">Reference proteome</keyword>
<feature type="transmembrane region" description="Helical" evidence="1">
    <location>
        <begin position="250"/>
        <end position="273"/>
    </location>
</feature>
<feature type="transmembrane region" description="Helical" evidence="1">
    <location>
        <begin position="328"/>
        <end position="346"/>
    </location>
</feature>
<keyword evidence="1" id="KW-0472">Membrane</keyword>
<dbReference type="InterPro" id="IPR011642">
    <property type="entry name" value="Gate_dom"/>
</dbReference>
<dbReference type="InterPro" id="IPR014226">
    <property type="entry name" value="Spore_IM_YlbJ"/>
</dbReference>
<dbReference type="Pfam" id="PF07670">
    <property type="entry name" value="Gate"/>
    <property type="match status" value="1"/>
</dbReference>
<feature type="transmembrane region" description="Helical" evidence="1">
    <location>
        <begin position="285"/>
        <end position="307"/>
    </location>
</feature>
<dbReference type="EMBL" id="BMOF01000002">
    <property type="protein sequence ID" value="GGJ91666.1"/>
    <property type="molecule type" value="Genomic_DNA"/>
</dbReference>
<feature type="transmembrane region" description="Helical" evidence="1">
    <location>
        <begin position="122"/>
        <end position="143"/>
    </location>
</feature>
<keyword evidence="1" id="KW-0812">Transmembrane</keyword>
<organism evidence="3 4">
    <name type="scientific">Calditerricola satsumensis</name>
    <dbReference type="NCBI Taxonomy" id="373054"/>
    <lineage>
        <taxon>Bacteria</taxon>
        <taxon>Bacillati</taxon>
        <taxon>Bacillota</taxon>
        <taxon>Bacilli</taxon>
        <taxon>Bacillales</taxon>
        <taxon>Bacillaceae</taxon>
        <taxon>Calditerricola</taxon>
    </lineage>
</organism>
<reference evidence="3" key="1">
    <citation type="journal article" date="2014" name="Int. J. Syst. Evol. Microbiol.">
        <title>Complete genome sequence of Corynebacterium casei LMG S-19264T (=DSM 44701T), isolated from a smear-ripened cheese.</title>
        <authorList>
            <consortium name="US DOE Joint Genome Institute (JGI-PGF)"/>
            <person name="Walter F."/>
            <person name="Albersmeier A."/>
            <person name="Kalinowski J."/>
            <person name="Ruckert C."/>
        </authorList>
    </citation>
    <scope>NUCLEOTIDE SEQUENCE</scope>
    <source>
        <strain evidence="3">JCM 14719</strain>
    </source>
</reference>
<evidence type="ECO:0000256" key="1">
    <source>
        <dbReference type="SAM" id="Phobius"/>
    </source>
</evidence>
<gene>
    <name evidence="3" type="ORF">GCM10007043_01730</name>
</gene>
<feature type="transmembrane region" description="Helical" evidence="1">
    <location>
        <begin position="213"/>
        <end position="238"/>
    </location>
</feature>
<feature type="transmembrane region" description="Helical" evidence="1">
    <location>
        <begin position="48"/>
        <end position="72"/>
    </location>
</feature>
<feature type="transmembrane region" description="Helical" evidence="1">
    <location>
        <begin position="79"/>
        <end position="98"/>
    </location>
</feature>
<feature type="transmembrane region" description="Helical" evidence="1">
    <location>
        <begin position="150"/>
        <end position="170"/>
    </location>
</feature>
<comment type="caution">
    <text evidence="3">The sequence shown here is derived from an EMBL/GenBank/DDBJ whole genome shotgun (WGS) entry which is preliminary data.</text>
</comment>
<dbReference type="Proteomes" id="UP000637720">
    <property type="component" value="Unassembled WGS sequence"/>
</dbReference>
<sequence length="408" mass="43536">MPKRSPLRTGLFGGLVLVVAACLVVAPKPALEASLRGLTIWWDIVFPALLPFLIVSEVLVAFGLAHFCGVLLEPFMRPLFNVPGTGALVLTMGFSSGYPVCAKMATRLAEEGLLTRSEAERLIAFATTADPLFIGGAVAVGFLHHPAAAGFLAAVHYGTALLIGVAMRFYDRHGARTVYRPPQGGWLLLRALRAMHQAREADRRPLGQVLGDAVWSSLQTLLMIGGFIILFSVLLDLLTRSGGAALLRAALALVLSPLGVPADLLPAFVAGTFEVTMGTRIASEAMATVSTPAVLASVSALLAWGGLSIHAQVASIVSAMGLRLKPYLIARVVHAVLSWLVAWWVSARWLPHALPVWTPIVPWAPQTGHLAGGWLQWGKATLLFALALALLGLAAFVGSRPFRRLRRR</sequence>
<evidence type="ECO:0000313" key="4">
    <source>
        <dbReference type="Proteomes" id="UP000637720"/>
    </source>
</evidence>
<feature type="transmembrane region" description="Helical" evidence="1">
    <location>
        <begin position="380"/>
        <end position="398"/>
    </location>
</feature>
<protein>
    <submittedName>
        <fullName evidence="3">Sporulation integral membrane protein YlbJ</fullName>
    </submittedName>
</protein>
<dbReference type="PROSITE" id="PS51257">
    <property type="entry name" value="PROKAR_LIPOPROTEIN"/>
    <property type="match status" value="1"/>
</dbReference>
<proteinExistence type="predicted"/>
<keyword evidence="1" id="KW-1133">Transmembrane helix</keyword>
<dbReference type="RefSeq" id="WP_229725564.1">
    <property type="nucleotide sequence ID" value="NZ_BMOF01000002.1"/>
</dbReference>
<reference evidence="3" key="2">
    <citation type="submission" date="2020-09" db="EMBL/GenBank/DDBJ databases">
        <authorList>
            <person name="Sun Q."/>
            <person name="Ohkuma M."/>
        </authorList>
    </citation>
    <scope>NUCLEOTIDE SEQUENCE</scope>
    <source>
        <strain evidence="3">JCM 14719</strain>
    </source>
</reference>
<accession>A0A8J3B7T8</accession>
<dbReference type="NCBIfam" id="TIGR02871">
    <property type="entry name" value="spore_ylbJ"/>
    <property type="match status" value="1"/>
</dbReference>
<evidence type="ECO:0000313" key="3">
    <source>
        <dbReference type="EMBL" id="GGJ91666.1"/>
    </source>
</evidence>